<evidence type="ECO:0000313" key="8">
    <source>
        <dbReference type="Proteomes" id="UP001153404"/>
    </source>
</evidence>
<keyword evidence="8" id="KW-1185">Reference proteome</keyword>
<keyword evidence="4 6" id="KW-0472">Membrane</keyword>
<evidence type="ECO:0000256" key="1">
    <source>
        <dbReference type="ARBA" id="ARBA00022475"/>
    </source>
</evidence>
<dbReference type="Pfam" id="PF02659">
    <property type="entry name" value="Mntp"/>
    <property type="match status" value="2"/>
</dbReference>
<comment type="caution">
    <text evidence="7">The sequence shown here is derived from an EMBL/GenBank/DDBJ whole genome shotgun (WGS) entry which is preliminary data.</text>
</comment>
<feature type="transmembrane region" description="Helical" evidence="6">
    <location>
        <begin position="178"/>
        <end position="201"/>
    </location>
</feature>
<dbReference type="PANTHER" id="PTHR35529">
    <property type="entry name" value="MANGANESE EFFLUX PUMP MNTP-RELATED"/>
    <property type="match status" value="1"/>
</dbReference>
<dbReference type="PANTHER" id="PTHR35529:SF2">
    <property type="entry name" value="SPORULATION PROTEIN YTAF-RELATED"/>
    <property type="match status" value="1"/>
</dbReference>
<dbReference type="InterPro" id="IPR003810">
    <property type="entry name" value="Mntp/YtaF"/>
</dbReference>
<dbReference type="Proteomes" id="UP001153404">
    <property type="component" value="Unassembled WGS sequence"/>
</dbReference>
<evidence type="ECO:0000256" key="2">
    <source>
        <dbReference type="ARBA" id="ARBA00022692"/>
    </source>
</evidence>
<evidence type="ECO:0000256" key="3">
    <source>
        <dbReference type="ARBA" id="ARBA00022989"/>
    </source>
</evidence>
<feature type="transmembrane region" description="Helical" evidence="6">
    <location>
        <begin position="66"/>
        <end position="85"/>
    </location>
</feature>
<dbReference type="AlphaFoldDB" id="A0A9X4KU13"/>
<evidence type="ECO:0000256" key="4">
    <source>
        <dbReference type="ARBA" id="ARBA00023136"/>
    </source>
</evidence>
<feature type="region of interest" description="Disordered" evidence="5">
    <location>
        <begin position="93"/>
        <end position="120"/>
    </location>
</feature>
<protein>
    <submittedName>
        <fullName evidence="7">MntP/YtaF family protein</fullName>
    </submittedName>
</protein>
<gene>
    <name evidence="7" type="ORF">OMP40_01515</name>
</gene>
<keyword evidence="2 6" id="KW-0812">Transmembrane</keyword>
<feature type="transmembrane region" description="Helical" evidence="6">
    <location>
        <begin position="207"/>
        <end position="230"/>
    </location>
</feature>
<reference evidence="7" key="1">
    <citation type="submission" date="2022-10" db="EMBL/GenBank/DDBJ databases">
        <title>Comparative genomic analysis of Cohnella hashimotonis sp. nov., isolated from the International Space Station.</title>
        <authorList>
            <person name="Simpson A."/>
            <person name="Venkateswaran K."/>
        </authorList>
    </citation>
    <scope>NUCLEOTIDE SEQUENCE</scope>
    <source>
        <strain evidence="7">DSM 28161</strain>
    </source>
</reference>
<organism evidence="7 8">
    <name type="scientific">Cohnella rhizosphaerae</name>
    <dbReference type="NCBI Taxonomy" id="1457232"/>
    <lineage>
        <taxon>Bacteria</taxon>
        <taxon>Bacillati</taxon>
        <taxon>Bacillota</taxon>
        <taxon>Bacilli</taxon>
        <taxon>Bacillales</taxon>
        <taxon>Paenibacillaceae</taxon>
        <taxon>Cohnella</taxon>
    </lineage>
</organism>
<sequence>MLAHSASLLFLAFAVSLDGFGVGITYGLRKIRIPLTSIAIIAACSGAVILISMLVGSLIAGWLSPYGSKAVGAAILIGIGTWALIQFARNRKADDDGNRASDGSTADGGEKKADATSAMDGGYPAARTVEQASHAADADGAVPMLTLELRVFGLIIQILRTPSIADVDRSGIITSGEALLLGIALSLDAFGAGIGAALVGFPAMPTALLIAAASGMVLWAGMRVGFLAAGLRWVQRLTVLPGIILIVMGIFKLMHAS</sequence>
<name>A0A9X4KU13_9BACL</name>
<evidence type="ECO:0000313" key="7">
    <source>
        <dbReference type="EMBL" id="MDG0808237.1"/>
    </source>
</evidence>
<keyword evidence="3 6" id="KW-1133">Transmembrane helix</keyword>
<feature type="transmembrane region" description="Helical" evidence="6">
    <location>
        <begin position="38"/>
        <end position="60"/>
    </location>
</feature>
<keyword evidence="1" id="KW-1003">Cell membrane</keyword>
<feature type="transmembrane region" description="Helical" evidence="6">
    <location>
        <begin position="237"/>
        <end position="254"/>
    </location>
</feature>
<feature type="transmembrane region" description="Helical" evidence="6">
    <location>
        <begin position="6"/>
        <end position="26"/>
    </location>
</feature>
<evidence type="ECO:0000256" key="6">
    <source>
        <dbReference type="SAM" id="Phobius"/>
    </source>
</evidence>
<proteinExistence type="predicted"/>
<accession>A0A9X4KU13</accession>
<dbReference type="EMBL" id="JAPDIA010000001">
    <property type="protein sequence ID" value="MDG0808237.1"/>
    <property type="molecule type" value="Genomic_DNA"/>
</dbReference>
<dbReference type="RefSeq" id="WP_277528598.1">
    <property type="nucleotide sequence ID" value="NZ_JAPDIA010000001.1"/>
</dbReference>
<evidence type="ECO:0000256" key="5">
    <source>
        <dbReference type="SAM" id="MobiDB-lite"/>
    </source>
</evidence>